<evidence type="ECO:0000256" key="1">
    <source>
        <dbReference type="SAM" id="MobiDB-lite"/>
    </source>
</evidence>
<dbReference type="GO" id="GO:0004519">
    <property type="term" value="F:endonuclease activity"/>
    <property type="evidence" value="ECO:0007669"/>
    <property type="project" value="UniProtKB-KW"/>
</dbReference>
<dbReference type="Proteomes" id="UP000538292">
    <property type="component" value="Unassembled WGS sequence"/>
</dbReference>
<sequence length="254" mass="28809">MDKNGKPILLPNRVWNMVESLPTPARLIKLLRIGKDALVPDSCHCGWKNPANKNEFPTDHPRKPASLKSGDPNFKYEVIEKDGKHYIRTSDGREIPNKYFYTGEVTKTTKQGNTYTVTYDKNGFPDFEPHAKKDKDGNPIIIYLPEDAIVGASAAQTQFATKLLKERYVKKYGETKWKDQMKSEGFTDAQIESIDKGKGSIGRKEEGYANRLTWHHDVETGKMVLVPFDLNNTFKHTGGTRSGENKKLNNILYS</sequence>
<proteinExistence type="predicted"/>
<evidence type="ECO:0000313" key="3">
    <source>
        <dbReference type="Proteomes" id="UP000538292"/>
    </source>
</evidence>
<dbReference type="AlphaFoldDB" id="A0A7W1XPV6"/>
<keyword evidence="2" id="KW-0378">Hydrolase</keyword>
<name>A0A7W1XPV6_9BACL</name>
<feature type="region of interest" description="Disordered" evidence="1">
    <location>
        <begin position="49"/>
        <end position="71"/>
    </location>
</feature>
<dbReference type="RefSeq" id="WP_181736968.1">
    <property type="nucleotide sequence ID" value="NZ_JACEOL010000002.1"/>
</dbReference>
<protein>
    <submittedName>
        <fullName evidence="2">HNH endonuclease</fullName>
    </submittedName>
</protein>
<keyword evidence="2" id="KW-0255">Endonuclease</keyword>
<accession>A0A7W1XPV6</accession>
<keyword evidence="3" id="KW-1185">Reference proteome</keyword>
<gene>
    <name evidence="2" type="ORF">H2C83_01265</name>
</gene>
<evidence type="ECO:0000313" key="2">
    <source>
        <dbReference type="EMBL" id="MBA4600977.1"/>
    </source>
</evidence>
<dbReference type="Pfam" id="PF12639">
    <property type="entry name" value="Colicin-DNase"/>
    <property type="match status" value="1"/>
</dbReference>
<reference evidence="2 3" key="1">
    <citation type="submission" date="2020-07" db="EMBL/GenBank/DDBJ databases">
        <title>Thermoactinomyces phylogeny.</title>
        <authorList>
            <person name="Dunlap C."/>
        </authorList>
    </citation>
    <scope>NUCLEOTIDE SEQUENCE [LARGE SCALE GENOMIC DNA]</scope>
    <source>
        <strain evidence="2 3">AMNI-1</strain>
    </source>
</reference>
<dbReference type="EMBL" id="JACEOL010000002">
    <property type="protein sequence ID" value="MBA4600977.1"/>
    <property type="molecule type" value="Genomic_DNA"/>
</dbReference>
<organism evidence="2 3">
    <name type="scientific">Thermoactinomyces mirandus</name>
    <dbReference type="NCBI Taxonomy" id="2756294"/>
    <lineage>
        <taxon>Bacteria</taxon>
        <taxon>Bacillati</taxon>
        <taxon>Bacillota</taxon>
        <taxon>Bacilli</taxon>
        <taxon>Bacillales</taxon>
        <taxon>Thermoactinomycetaceae</taxon>
        <taxon>Thermoactinomyces</taxon>
    </lineage>
</organism>
<comment type="caution">
    <text evidence="2">The sequence shown here is derived from an EMBL/GenBank/DDBJ whole genome shotgun (WGS) entry which is preliminary data.</text>
</comment>
<keyword evidence="2" id="KW-0540">Nuclease</keyword>